<accession>A0A0R1U2V5</accession>
<proteinExistence type="predicted"/>
<dbReference type="InterPro" id="IPR011008">
    <property type="entry name" value="Dimeric_a/b-barrel"/>
</dbReference>
<dbReference type="AlphaFoldDB" id="A0A0R1U2V5"/>
<sequence length="163" mass="18640">MALNEINFALGPEKMLATISERYADRDFLLYKAIAKQNEYLLVDISDQGSVFETGLNYRVLKEIGTDDWDGLLELRYVTLDTDQQKVFNAVVDSWVNPAVRPTGLKTSKLLISLKKDFQFLLMNVWEDEADYLAWNDSPENKVAQFGHDGNQAPVDKLYNRAN</sequence>
<organism evidence="2 3">
    <name type="scientific">Ligilactobacillus apodemi DSM 16634 = JCM 16172</name>
    <dbReference type="NCBI Taxonomy" id="1423724"/>
    <lineage>
        <taxon>Bacteria</taxon>
        <taxon>Bacillati</taxon>
        <taxon>Bacillota</taxon>
        <taxon>Bacilli</taxon>
        <taxon>Lactobacillales</taxon>
        <taxon>Lactobacillaceae</taxon>
        <taxon>Ligilactobacillus</taxon>
    </lineage>
</organism>
<feature type="domain" description="ABM" evidence="1">
    <location>
        <begin position="79"/>
        <end position="144"/>
    </location>
</feature>
<dbReference type="OrthoDB" id="2157140at2"/>
<dbReference type="SUPFAM" id="SSF54909">
    <property type="entry name" value="Dimeric alpha+beta barrel"/>
    <property type="match status" value="1"/>
</dbReference>
<dbReference type="Pfam" id="PF03992">
    <property type="entry name" value="ABM"/>
    <property type="match status" value="1"/>
</dbReference>
<dbReference type="InterPro" id="IPR007138">
    <property type="entry name" value="ABM_dom"/>
</dbReference>
<evidence type="ECO:0000313" key="3">
    <source>
        <dbReference type="Proteomes" id="UP000051324"/>
    </source>
</evidence>
<protein>
    <recommendedName>
        <fullName evidence="1">ABM domain-containing protein</fullName>
    </recommendedName>
</protein>
<gene>
    <name evidence="2" type="ORF">FC32_GL001700</name>
</gene>
<dbReference type="STRING" id="1423724.FC32_GL001700"/>
<dbReference type="RefSeq" id="WP_025087028.1">
    <property type="nucleotide sequence ID" value="NZ_AZFT01000004.1"/>
</dbReference>
<dbReference type="Proteomes" id="UP000051324">
    <property type="component" value="Unassembled WGS sequence"/>
</dbReference>
<dbReference type="PATRIC" id="fig|1423724.4.peg.1773"/>
<reference evidence="2 3" key="1">
    <citation type="journal article" date="2015" name="Genome Announc.">
        <title>Expanding the biotechnology potential of lactobacilli through comparative genomics of 213 strains and associated genera.</title>
        <authorList>
            <person name="Sun Z."/>
            <person name="Harris H.M."/>
            <person name="McCann A."/>
            <person name="Guo C."/>
            <person name="Argimon S."/>
            <person name="Zhang W."/>
            <person name="Yang X."/>
            <person name="Jeffery I.B."/>
            <person name="Cooney J.C."/>
            <person name="Kagawa T.F."/>
            <person name="Liu W."/>
            <person name="Song Y."/>
            <person name="Salvetti E."/>
            <person name="Wrobel A."/>
            <person name="Rasinkangas P."/>
            <person name="Parkhill J."/>
            <person name="Rea M.C."/>
            <person name="O'Sullivan O."/>
            <person name="Ritari J."/>
            <person name="Douillard F.P."/>
            <person name="Paul Ross R."/>
            <person name="Yang R."/>
            <person name="Briner A.E."/>
            <person name="Felis G.E."/>
            <person name="de Vos W.M."/>
            <person name="Barrangou R."/>
            <person name="Klaenhammer T.R."/>
            <person name="Caufield P.W."/>
            <person name="Cui Y."/>
            <person name="Zhang H."/>
            <person name="O'Toole P.W."/>
        </authorList>
    </citation>
    <scope>NUCLEOTIDE SEQUENCE [LARGE SCALE GENOMIC DNA]</scope>
    <source>
        <strain evidence="2 3">DSM 16634</strain>
    </source>
</reference>
<dbReference type="eggNOG" id="COG2329">
    <property type="taxonomic scope" value="Bacteria"/>
</dbReference>
<dbReference type="Gene3D" id="3.30.70.100">
    <property type="match status" value="1"/>
</dbReference>
<keyword evidence="3" id="KW-1185">Reference proteome</keyword>
<name>A0A0R1U2V5_9LACO</name>
<evidence type="ECO:0000313" key="2">
    <source>
        <dbReference type="EMBL" id="KRL87278.1"/>
    </source>
</evidence>
<dbReference type="EMBL" id="AZFT01000004">
    <property type="protein sequence ID" value="KRL87278.1"/>
    <property type="molecule type" value="Genomic_DNA"/>
</dbReference>
<evidence type="ECO:0000259" key="1">
    <source>
        <dbReference type="Pfam" id="PF03992"/>
    </source>
</evidence>
<comment type="caution">
    <text evidence="2">The sequence shown here is derived from an EMBL/GenBank/DDBJ whole genome shotgun (WGS) entry which is preliminary data.</text>
</comment>